<keyword evidence="2" id="KW-1185">Reference proteome</keyword>
<reference evidence="2" key="1">
    <citation type="journal article" date="2019" name="Int. J. Syst. Evol. Microbiol.">
        <title>The Global Catalogue of Microorganisms (GCM) 10K type strain sequencing project: providing services to taxonomists for standard genome sequencing and annotation.</title>
        <authorList>
            <consortium name="The Broad Institute Genomics Platform"/>
            <consortium name="The Broad Institute Genome Sequencing Center for Infectious Disease"/>
            <person name="Wu L."/>
            <person name="Ma J."/>
        </authorList>
    </citation>
    <scope>NUCLEOTIDE SEQUENCE [LARGE SCALE GENOMIC DNA]</scope>
    <source>
        <strain evidence="2">KCTC 42498</strain>
    </source>
</reference>
<accession>A0ABW5IL83</accession>
<comment type="caution">
    <text evidence="1">The sequence shown here is derived from an EMBL/GenBank/DDBJ whole genome shotgun (WGS) entry which is preliminary data.</text>
</comment>
<proteinExistence type="predicted"/>
<evidence type="ECO:0000313" key="2">
    <source>
        <dbReference type="Proteomes" id="UP001597544"/>
    </source>
</evidence>
<dbReference type="RefSeq" id="WP_377506180.1">
    <property type="nucleotide sequence ID" value="NZ_JBHULU010000012.1"/>
</dbReference>
<protein>
    <submittedName>
        <fullName evidence="1">YdeI/OmpD-associated family protein</fullName>
    </submittedName>
</protein>
<organism evidence="1 2">
    <name type="scientific">Pontibacter locisalis</name>
    <dbReference type="NCBI Taxonomy" id="1719035"/>
    <lineage>
        <taxon>Bacteria</taxon>
        <taxon>Pseudomonadati</taxon>
        <taxon>Bacteroidota</taxon>
        <taxon>Cytophagia</taxon>
        <taxon>Cytophagales</taxon>
        <taxon>Hymenobacteraceae</taxon>
        <taxon>Pontibacter</taxon>
    </lineage>
</organism>
<dbReference type="EMBL" id="JBHULU010000012">
    <property type="protein sequence ID" value="MFD2514170.1"/>
    <property type="molecule type" value="Genomic_DNA"/>
</dbReference>
<dbReference type="Pfam" id="PF13376">
    <property type="entry name" value="OmdA"/>
    <property type="match status" value="1"/>
</dbReference>
<dbReference type="Proteomes" id="UP001597544">
    <property type="component" value="Unassembled WGS sequence"/>
</dbReference>
<name>A0ABW5IL83_9BACT</name>
<sequence>MTAIGKKLQLKNGQSLLLVNAPEWFGQSLVAEGHNVTVADEAPSMGAYDAVQLFVRSKEELVHFAPEAIALLKPGAMLWIAYPKKSSGIKSDLTRDEGWKPVAELGFAGVRQIAIDEAWSSLRFKQTSERKEASMFGIDIPGIDRKTKTVILPEDMTKALKQANLVEEFNKLAFTHRKEYVVAVLEAKRPETRSRRIQQAVDYLTGKSKK</sequence>
<gene>
    <name evidence="1" type="ORF">ACFSRY_09855</name>
</gene>
<evidence type="ECO:0000313" key="1">
    <source>
        <dbReference type="EMBL" id="MFD2514170.1"/>
    </source>
</evidence>